<dbReference type="InterPro" id="IPR006045">
    <property type="entry name" value="Cupin_1"/>
</dbReference>
<gene>
    <name evidence="2" type="primary">oxdC</name>
    <name evidence="2" type="ORF">BN14_05584</name>
</gene>
<evidence type="ECO:0000313" key="3">
    <source>
        <dbReference type="Proteomes" id="UP000012065"/>
    </source>
</evidence>
<dbReference type="AlphaFoldDB" id="M5BWB9"/>
<reference evidence="2 3" key="1">
    <citation type="journal article" date="2013" name="J. Biotechnol.">
        <title>Establishment and interpretation of the genome sequence of the phytopathogenic fungus Rhizoctonia solani AG1-IB isolate 7/3/14.</title>
        <authorList>
            <person name="Wibberg D.W."/>
            <person name="Jelonek L.J."/>
            <person name="Rupp O.R."/>
            <person name="Hennig M.H."/>
            <person name="Eikmeyer F.E."/>
            <person name="Goesmann A.G."/>
            <person name="Hartmann A.H."/>
            <person name="Borriss R.B."/>
            <person name="Grosch R.G."/>
            <person name="Puehler A.P."/>
            <person name="Schlueter A.S."/>
        </authorList>
    </citation>
    <scope>NUCLEOTIDE SEQUENCE [LARGE SCALE GENOMIC DNA]</scope>
    <source>
        <strain evidence="3">AG1-IB / isolate 7/3/14</strain>
    </source>
</reference>
<dbReference type="Gene3D" id="2.60.120.10">
    <property type="entry name" value="Jelly Rolls"/>
    <property type="match status" value="1"/>
</dbReference>
<proteinExistence type="predicted"/>
<dbReference type="SUPFAM" id="SSF51182">
    <property type="entry name" value="RmlC-like cupins"/>
    <property type="match status" value="1"/>
</dbReference>
<feature type="domain" description="Cupin type-1" evidence="1">
    <location>
        <begin position="10"/>
        <end position="91"/>
    </location>
</feature>
<dbReference type="Pfam" id="PF00190">
    <property type="entry name" value="Cupin_1"/>
    <property type="match status" value="1"/>
</dbReference>
<dbReference type="EMBL" id="CAOJ01008365">
    <property type="protein sequence ID" value="CCO31539.1"/>
    <property type="molecule type" value="Genomic_DNA"/>
</dbReference>
<name>M5BWB9_THACB</name>
<dbReference type="InterPro" id="IPR011051">
    <property type="entry name" value="RmlC_Cupin_sf"/>
</dbReference>
<keyword evidence="2" id="KW-0456">Lyase</keyword>
<dbReference type="Proteomes" id="UP000012065">
    <property type="component" value="Unassembled WGS sequence"/>
</dbReference>
<evidence type="ECO:0000259" key="1">
    <source>
        <dbReference type="Pfam" id="PF00190"/>
    </source>
</evidence>
<dbReference type="InterPro" id="IPR014710">
    <property type="entry name" value="RmlC-like_jellyroll"/>
</dbReference>
<dbReference type="GO" id="GO:0046564">
    <property type="term" value="F:oxalate decarboxylase activity"/>
    <property type="evidence" value="ECO:0007669"/>
    <property type="project" value="UniProtKB-EC"/>
</dbReference>
<sequence length="108" mass="12111">MELFHVRLYEGNARITVFAAQANARTFDYQAGDIGYVPPSFGHYVENIGNTTLKFLEIFKSDKYEDISLNQWLALTPPEMVKAHLQLSDDTIGKLQKVKPVVVGPGLL</sequence>
<organism evidence="2 3">
    <name type="scientific">Thanatephorus cucumeris (strain AG1-IB / isolate 7/3/14)</name>
    <name type="common">Lettuce bottom rot fungus</name>
    <name type="synonym">Rhizoctonia solani</name>
    <dbReference type="NCBI Taxonomy" id="1108050"/>
    <lineage>
        <taxon>Eukaryota</taxon>
        <taxon>Fungi</taxon>
        <taxon>Dikarya</taxon>
        <taxon>Basidiomycota</taxon>
        <taxon>Agaricomycotina</taxon>
        <taxon>Agaricomycetes</taxon>
        <taxon>Cantharellales</taxon>
        <taxon>Ceratobasidiaceae</taxon>
        <taxon>Rhizoctonia</taxon>
        <taxon>Rhizoctonia solani AG-1</taxon>
    </lineage>
</organism>
<comment type="caution">
    <text evidence="2">The sequence shown here is derived from an EMBL/GenBank/DDBJ whole genome shotgun (WGS) entry which is preliminary data.</text>
</comment>
<dbReference type="EC" id="4.1.1.2" evidence="2"/>
<evidence type="ECO:0000313" key="2">
    <source>
        <dbReference type="EMBL" id="CCO31539.1"/>
    </source>
</evidence>
<accession>M5BWB9</accession>
<protein>
    <submittedName>
        <fullName evidence="2">Oxalate decarboxylase</fullName>
        <ecNumber evidence="2">4.1.1.2</ecNumber>
    </submittedName>
</protein>
<dbReference type="HOGENOM" id="CLU_103305_1_1_1"/>